<keyword evidence="14" id="KW-1185">Reference proteome</keyword>
<dbReference type="GO" id="GO:0033387">
    <property type="term" value="P:putrescine biosynthetic process from arginine, via ornithine"/>
    <property type="evidence" value="ECO:0000318"/>
    <property type="project" value="GO_Central"/>
</dbReference>
<dbReference type="InterPro" id="IPR022644">
    <property type="entry name" value="De-COase2_N"/>
</dbReference>
<dbReference type="CDD" id="cd00622">
    <property type="entry name" value="PLPDE_III_ODC"/>
    <property type="match status" value="1"/>
</dbReference>
<dbReference type="EC" id="4.1.1.17" evidence="7"/>
<protein>
    <recommendedName>
        <fullName evidence="7">ornithine decarboxylase</fullName>
        <ecNumber evidence="7">4.1.1.17</ecNumber>
    </recommendedName>
</protein>
<evidence type="ECO:0000313" key="13">
    <source>
        <dbReference type="EMBL" id="EDV19169.1"/>
    </source>
</evidence>
<dbReference type="OMA" id="AXITSVI"/>
<comment type="cofactor">
    <cofactor evidence="1 11">
        <name>pyridoxal 5'-phosphate</name>
        <dbReference type="ChEBI" id="CHEBI:597326"/>
    </cofactor>
</comment>
<evidence type="ECO:0000256" key="2">
    <source>
        <dbReference type="ARBA" id="ARBA00008872"/>
    </source>
</evidence>
<keyword evidence="4" id="KW-0620">Polyamine biosynthesis</keyword>
<dbReference type="PhylomeDB" id="B3SDM0"/>
<feature type="modified residue" description="N6-(pyridoxal phosphate)lysine" evidence="11">
    <location>
        <position position="21"/>
    </location>
</feature>
<dbReference type="SUPFAM" id="SSF51419">
    <property type="entry name" value="PLP-binding barrel"/>
    <property type="match status" value="1"/>
</dbReference>
<reference evidence="13 14" key="1">
    <citation type="journal article" date="2008" name="Nature">
        <title>The Trichoplax genome and the nature of placozoans.</title>
        <authorList>
            <person name="Srivastava M."/>
            <person name="Begovic E."/>
            <person name="Chapman J."/>
            <person name="Putnam N.H."/>
            <person name="Hellsten U."/>
            <person name="Kawashima T."/>
            <person name="Kuo A."/>
            <person name="Mitros T."/>
            <person name="Salamov A."/>
            <person name="Carpenter M.L."/>
            <person name="Signorovitch A.Y."/>
            <person name="Moreno M.A."/>
            <person name="Kamm K."/>
            <person name="Grimwood J."/>
            <person name="Schmutz J."/>
            <person name="Shapiro H."/>
            <person name="Grigoriev I.V."/>
            <person name="Buss L.W."/>
            <person name="Schierwater B."/>
            <person name="Dellaporta S.L."/>
            <person name="Rokhsar D.S."/>
        </authorList>
    </citation>
    <scope>NUCLEOTIDE SEQUENCE [LARGE SCALE GENOMIC DNA]</scope>
    <source>
        <strain evidence="13 14">Grell-BS-1999</strain>
    </source>
</reference>
<dbReference type="STRING" id="10228.B3SDM0"/>
<dbReference type="HOGENOM" id="CLU_026444_1_1_1"/>
<dbReference type="RefSeq" id="XP_002118347.1">
    <property type="nucleotide sequence ID" value="XM_002118311.1"/>
</dbReference>
<feature type="domain" description="Orn/DAP/Arg decarboxylase 2 N-terminal" evidence="12">
    <location>
        <begin position="5"/>
        <end position="234"/>
    </location>
</feature>
<evidence type="ECO:0000313" key="14">
    <source>
        <dbReference type="Proteomes" id="UP000009022"/>
    </source>
</evidence>
<gene>
    <name evidence="13" type="ORF">TRIADDRAFT_62377</name>
</gene>
<evidence type="ECO:0000256" key="4">
    <source>
        <dbReference type="ARBA" id="ARBA00023115"/>
    </source>
</evidence>
<evidence type="ECO:0000256" key="9">
    <source>
        <dbReference type="ARBA" id="ARBA00046672"/>
    </source>
</evidence>
<comment type="catalytic activity">
    <reaction evidence="10">
        <text>L-ornithine + H(+) = putrescine + CO2</text>
        <dbReference type="Rhea" id="RHEA:22964"/>
        <dbReference type="ChEBI" id="CHEBI:15378"/>
        <dbReference type="ChEBI" id="CHEBI:16526"/>
        <dbReference type="ChEBI" id="CHEBI:46911"/>
        <dbReference type="ChEBI" id="CHEBI:326268"/>
        <dbReference type="EC" id="4.1.1.17"/>
    </reaction>
</comment>
<dbReference type="KEGG" id="tad:TRIADDRAFT_62377"/>
<accession>B3SDM0</accession>
<evidence type="ECO:0000256" key="11">
    <source>
        <dbReference type="PIRSR" id="PIRSR600183-50"/>
    </source>
</evidence>
<dbReference type="PANTHER" id="PTHR11482">
    <property type="entry name" value="ARGININE/DIAMINOPIMELATE/ORNITHINE DECARBOXYLASE"/>
    <property type="match status" value="1"/>
</dbReference>
<dbReference type="eggNOG" id="KOG0622">
    <property type="taxonomic scope" value="Eukaryota"/>
</dbReference>
<dbReference type="InterPro" id="IPR029066">
    <property type="entry name" value="PLP-binding_barrel"/>
</dbReference>
<dbReference type="PRINTS" id="PR01179">
    <property type="entry name" value="ODADCRBXLASE"/>
</dbReference>
<evidence type="ECO:0000259" key="12">
    <source>
        <dbReference type="Pfam" id="PF02784"/>
    </source>
</evidence>
<evidence type="ECO:0000256" key="1">
    <source>
        <dbReference type="ARBA" id="ARBA00001933"/>
    </source>
</evidence>
<dbReference type="Proteomes" id="UP000009022">
    <property type="component" value="Unassembled WGS sequence"/>
</dbReference>
<name>B3SDM0_TRIAD</name>
<proteinExistence type="inferred from homology"/>
<evidence type="ECO:0000256" key="8">
    <source>
        <dbReference type="ARBA" id="ARBA00037173"/>
    </source>
</evidence>
<evidence type="ECO:0000256" key="7">
    <source>
        <dbReference type="ARBA" id="ARBA00034138"/>
    </source>
</evidence>
<evidence type="ECO:0000256" key="3">
    <source>
        <dbReference type="ARBA" id="ARBA00022898"/>
    </source>
</evidence>
<dbReference type="InterPro" id="IPR022653">
    <property type="entry name" value="De-COase2_pyr-phos_BS"/>
</dbReference>
<dbReference type="InterPro" id="IPR002433">
    <property type="entry name" value="Orn_de-COase"/>
</dbReference>
<comment type="similarity">
    <text evidence="2">Belongs to the Orn/Lys/Arg decarboxylase class-II family.</text>
</comment>
<dbReference type="PROSITE" id="PS00878">
    <property type="entry name" value="ODR_DC_2_1"/>
    <property type="match status" value="1"/>
</dbReference>
<dbReference type="Pfam" id="PF02784">
    <property type="entry name" value="Orn_Arg_deC_N"/>
    <property type="match status" value="1"/>
</dbReference>
<organism evidence="13 14">
    <name type="scientific">Trichoplax adhaerens</name>
    <name type="common">Trichoplax reptans</name>
    <dbReference type="NCBI Taxonomy" id="10228"/>
    <lineage>
        <taxon>Eukaryota</taxon>
        <taxon>Metazoa</taxon>
        <taxon>Placozoa</taxon>
        <taxon>Uniplacotomia</taxon>
        <taxon>Trichoplacea</taxon>
        <taxon>Trichoplacidae</taxon>
        <taxon>Trichoplax</taxon>
    </lineage>
</organism>
<dbReference type="InterPro" id="IPR000183">
    <property type="entry name" value="Orn/DAP/Arg_de-COase"/>
</dbReference>
<evidence type="ECO:0000256" key="5">
    <source>
        <dbReference type="ARBA" id="ARBA00023239"/>
    </source>
</evidence>
<dbReference type="SUPFAM" id="SSF50621">
    <property type="entry name" value="Alanine racemase C-terminal domain-like"/>
    <property type="match status" value="1"/>
</dbReference>
<dbReference type="Gene3D" id="3.20.20.10">
    <property type="entry name" value="Alanine racemase"/>
    <property type="match status" value="1"/>
</dbReference>
<evidence type="ECO:0000256" key="10">
    <source>
        <dbReference type="ARBA" id="ARBA00049127"/>
    </source>
</evidence>
<feature type="active site" description="Proton donor" evidence="11">
    <location>
        <position position="321"/>
    </location>
</feature>
<dbReference type="FunFam" id="3.20.20.10:FF:000005">
    <property type="entry name" value="Ornithine decarboxylase"/>
    <property type="match status" value="1"/>
</dbReference>
<dbReference type="PANTHER" id="PTHR11482:SF6">
    <property type="entry name" value="ORNITHINE DECARBOXYLASE 1-RELATED"/>
    <property type="match status" value="1"/>
</dbReference>
<dbReference type="InParanoid" id="B3SDM0"/>
<dbReference type="GO" id="GO:0004586">
    <property type="term" value="F:ornithine decarboxylase activity"/>
    <property type="evidence" value="ECO:0000318"/>
    <property type="project" value="GO_Central"/>
</dbReference>
<dbReference type="GeneID" id="6759559"/>
<dbReference type="Gene3D" id="2.40.37.10">
    <property type="entry name" value="Lyase, Ornithine Decarboxylase, Chain A, domain 1"/>
    <property type="match status" value="1"/>
</dbReference>
<dbReference type="InterPro" id="IPR009006">
    <property type="entry name" value="Ala_racemase/Decarboxylase_C"/>
</dbReference>
<evidence type="ECO:0000256" key="6">
    <source>
        <dbReference type="ARBA" id="ARBA00034115"/>
    </source>
</evidence>
<comment type="pathway">
    <text evidence="6">Amine and polyamine biosynthesis; putrescine biosynthesis via L-ornithine pathway; putrescine from L-ornithine: step 1/1.</text>
</comment>
<dbReference type="OrthoDB" id="5034579at2759"/>
<comment type="subunit">
    <text evidence="9">Homodimer. Only the dimer is catalytically active, as the active sites are constructed of residues from both monomers.</text>
</comment>
<dbReference type="GO" id="GO:0005737">
    <property type="term" value="C:cytoplasm"/>
    <property type="evidence" value="ECO:0000318"/>
    <property type="project" value="GO_Central"/>
</dbReference>
<keyword evidence="3 11" id="KW-0663">Pyridoxal phosphate</keyword>
<dbReference type="AlphaFoldDB" id="B3SDM0"/>
<dbReference type="PRINTS" id="PR01182">
    <property type="entry name" value="ORNDCRBXLASE"/>
</dbReference>
<keyword evidence="5" id="KW-0456">Lyase</keyword>
<comment type="function">
    <text evidence="8">Catalyzes the first and rate-limiting step of polyamine biosynthesis that converts ornithine into putrescine, which is the precursor for the polyamines, spermidine and spermine. Polyamines are essential for cell proliferation and are implicated in cellular processes, ranging from DNA replication to apoptosis.</text>
</comment>
<dbReference type="FunFam" id="2.40.37.10:FF:000040">
    <property type="entry name" value="Uncharacterized protein"/>
    <property type="match status" value="1"/>
</dbReference>
<dbReference type="EMBL" id="DS985282">
    <property type="protein sequence ID" value="EDV19169.1"/>
    <property type="molecule type" value="Genomic_DNA"/>
</dbReference>
<dbReference type="CTD" id="6759559"/>
<sequence>MVIIHQWKMRLRNVEIFYAMKCNNDPVLLRTLINLGVSFDCASLGEIQSILNAGVNPDRIIYANTIKAISHLRFAKEKNVNLTVFDNEDELYKIKKYHPNAKLAIRICPDMEVCESRFQLGIKFGAAKADVAHLLEVAQSLKLNVVGVSFHVGSDCLTPIAYEKGIITSKQIFKLAEKFGYHFNLLDIGGGFTAFSALETTFAKAAAVISKALQKYFPPELGVRIIAEPGRYFATRACTLVLNVIGRRVVRKGNGDLFDFEHENAHLYKNTNDFEKVLYYVNDSVYGCLNILPIDHALITLKPVKSNTHGEETAVLFGQTCDSLDCLMKECLLPKLNAGDWVYFEETGAYSLSLASKFNSFKKPKCYYYIQEHLWNEIQGKVNLPFNLTTN</sequence>